<evidence type="ECO:0000259" key="6">
    <source>
        <dbReference type="PROSITE" id="PS51775"/>
    </source>
</evidence>
<sequence>MLAFVDLSIAFLLLWFAALTFSSQTIIGPLNALLIRLEAFLLHHSTRKISTVHRTICRLFQFEGQLLELGISRRHDLTEAESFHGPTMSRRESTLSTYSVSGDVSSSLLNDGETTDKTEVNLEDENPSISTRNLKRALKEEKTAHAKLRRELEAERRAAETAAFETMAKIAFLQEEKANIEREARQYRIEQGGKSKYKDDQIENLEEKLIDRDRQIYIMEKENEAYRQILKERGLNSSVDTVVELEGENDGSLTELQEKGMVATQRFPSHDNNNFKLDSNYNNDVHIISNGRSDKA</sequence>
<name>A0A833QLZ7_9POAL</name>
<evidence type="ECO:0000256" key="4">
    <source>
        <dbReference type="ARBA" id="ARBA00023136"/>
    </source>
</evidence>
<organism evidence="7 8">
    <name type="scientific">Carex littledalei</name>
    <dbReference type="NCBI Taxonomy" id="544730"/>
    <lineage>
        <taxon>Eukaryota</taxon>
        <taxon>Viridiplantae</taxon>
        <taxon>Streptophyta</taxon>
        <taxon>Embryophyta</taxon>
        <taxon>Tracheophyta</taxon>
        <taxon>Spermatophyta</taxon>
        <taxon>Magnoliopsida</taxon>
        <taxon>Liliopsida</taxon>
        <taxon>Poales</taxon>
        <taxon>Cyperaceae</taxon>
        <taxon>Cyperoideae</taxon>
        <taxon>Cariceae</taxon>
        <taxon>Carex</taxon>
        <taxon>Carex subgen. Euthyceras</taxon>
    </lineage>
</organism>
<dbReference type="GO" id="GO:0016020">
    <property type="term" value="C:membrane"/>
    <property type="evidence" value="ECO:0007669"/>
    <property type="project" value="UniProtKB-SubCell"/>
</dbReference>
<evidence type="ECO:0000313" key="8">
    <source>
        <dbReference type="Proteomes" id="UP000623129"/>
    </source>
</evidence>
<comment type="subcellular location">
    <subcellularLocation>
        <location evidence="1">Membrane</location>
    </subcellularLocation>
</comment>
<gene>
    <name evidence="7" type="ORF">FCM35_KLT13184</name>
</gene>
<protein>
    <submittedName>
        <fullName evidence="7">Myosin-binding protein 2</fullName>
    </submittedName>
</protein>
<keyword evidence="4" id="KW-0472">Membrane</keyword>
<evidence type="ECO:0000313" key="7">
    <source>
        <dbReference type="EMBL" id="KAF3322043.1"/>
    </source>
</evidence>
<dbReference type="EMBL" id="SWLB01000025">
    <property type="protein sequence ID" value="KAF3322043.1"/>
    <property type="molecule type" value="Genomic_DNA"/>
</dbReference>
<feature type="coiled-coil region" evidence="5">
    <location>
        <begin position="131"/>
        <end position="190"/>
    </location>
</feature>
<keyword evidence="8" id="KW-1185">Reference proteome</keyword>
<evidence type="ECO:0000256" key="3">
    <source>
        <dbReference type="ARBA" id="ARBA00022989"/>
    </source>
</evidence>
<dbReference type="PROSITE" id="PS51775">
    <property type="entry name" value="GTD_BINDING"/>
    <property type="match status" value="1"/>
</dbReference>
<evidence type="ECO:0000256" key="2">
    <source>
        <dbReference type="ARBA" id="ARBA00022692"/>
    </source>
</evidence>
<accession>A0A833QLZ7</accession>
<proteinExistence type="predicted"/>
<dbReference type="AlphaFoldDB" id="A0A833QLZ7"/>
<dbReference type="GO" id="GO:0080115">
    <property type="term" value="F:myosin XI tail binding"/>
    <property type="evidence" value="ECO:0007669"/>
    <property type="project" value="UniProtKB-ARBA"/>
</dbReference>
<evidence type="ECO:0000256" key="1">
    <source>
        <dbReference type="ARBA" id="ARBA00004370"/>
    </source>
</evidence>
<dbReference type="Pfam" id="PF04576">
    <property type="entry name" value="Zein-binding"/>
    <property type="match status" value="1"/>
</dbReference>
<keyword evidence="3" id="KW-1133">Transmembrane helix</keyword>
<dbReference type="PANTHER" id="PTHR31422:SF3">
    <property type="entry name" value="GTD-BINDING DOMAIN-CONTAINING PROTEIN"/>
    <property type="match status" value="1"/>
</dbReference>
<reference evidence="7" key="1">
    <citation type="submission" date="2020-01" db="EMBL/GenBank/DDBJ databases">
        <title>Genome sequence of Kobresia littledalei, the first chromosome-level genome in the family Cyperaceae.</title>
        <authorList>
            <person name="Qu G."/>
        </authorList>
    </citation>
    <scope>NUCLEOTIDE SEQUENCE</scope>
    <source>
        <strain evidence="7">C.B.Clarke</strain>
        <tissue evidence="7">Leaf</tissue>
    </source>
</reference>
<feature type="domain" description="GTD-binding" evidence="6">
    <location>
        <begin position="129"/>
        <end position="227"/>
    </location>
</feature>
<keyword evidence="2" id="KW-0812">Transmembrane</keyword>
<comment type="caution">
    <text evidence="7">The sequence shown here is derived from an EMBL/GenBank/DDBJ whole genome shotgun (WGS) entry which is preliminary data.</text>
</comment>
<keyword evidence="5" id="KW-0175">Coiled coil</keyword>
<dbReference type="OrthoDB" id="1933744at2759"/>
<dbReference type="Proteomes" id="UP000623129">
    <property type="component" value="Unassembled WGS sequence"/>
</dbReference>
<evidence type="ECO:0000256" key="5">
    <source>
        <dbReference type="SAM" id="Coils"/>
    </source>
</evidence>
<dbReference type="InterPro" id="IPR007656">
    <property type="entry name" value="GTD-bd"/>
</dbReference>
<dbReference type="PANTHER" id="PTHR31422">
    <property type="entry name" value="BNAANNG28530D PROTEIN"/>
    <property type="match status" value="1"/>
</dbReference>